<dbReference type="PROSITE" id="PS51257">
    <property type="entry name" value="PROKAR_LIPOPROTEIN"/>
    <property type="match status" value="1"/>
</dbReference>
<feature type="domain" description="TcaA protein NTF2-like" evidence="2">
    <location>
        <begin position="37"/>
        <end position="148"/>
    </location>
</feature>
<dbReference type="EMBL" id="VLKZ01000006">
    <property type="protein sequence ID" value="TWI55811.1"/>
    <property type="molecule type" value="Genomic_DNA"/>
</dbReference>
<evidence type="ECO:0000313" key="3">
    <source>
        <dbReference type="EMBL" id="TWI55811.1"/>
    </source>
</evidence>
<gene>
    <name evidence="3" type="ORF">IQ10_02371</name>
</gene>
<dbReference type="Proteomes" id="UP000315711">
    <property type="component" value="Unassembled WGS sequence"/>
</dbReference>
<comment type="caution">
    <text evidence="3">The sequence shown here is derived from an EMBL/GenBank/DDBJ whole genome shotgun (WGS) entry which is preliminary data.</text>
</comment>
<evidence type="ECO:0000259" key="2">
    <source>
        <dbReference type="Pfam" id="PF22819"/>
    </source>
</evidence>
<dbReference type="InterPro" id="IPR054528">
    <property type="entry name" value="TcaA_5th"/>
</dbReference>
<evidence type="ECO:0000313" key="4">
    <source>
        <dbReference type="Proteomes" id="UP000315711"/>
    </source>
</evidence>
<feature type="chain" id="PRO_5021874539" description="TcaA protein NTF2-like domain-containing protein" evidence="1">
    <location>
        <begin position="24"/>
        <end position="151"/>
    </location>
</feature>
<dbReference type="RefSeq" id="WP_144450673.1">
    <property type="nucleotide sequence ID" value="NZ_VLKZ01000006.1"/>
</dbReference>
<organism evidence="3 4">
    <name type="scientific">Halalkalibacter nanhaiisediminis</name>
    <dbReference type="NCBI Taxonomy" id="688079"/>
    <lineage>
        <taxon>Bacteria</taxon>
        <taxon>Bacillati</taxon>
        <taxon>Bacillota</taxon>
        <taxon>Bacilli</taxon>
        <taxon>Bacillales</taxon>
        <taxon>Bacillaceae</taxon>
        <taxon>Halalkalibacter</taxon>
    </lineage>
</organism>
<protein>
    <recommendedName>
        <fullName evidence="2">TcaA protein NTF2-like domain-containing protein</fullName>
    </recommendedName>
</protein>
<evidence type="ECO:0000256" key="1">
    <source>
        <dbReference type="SAM" id="SignalP"/>
    </source>
</evidence>
<dbReference type="Pfam" id="PF22819">
    <property type="entry name" value="TcaA_5th"/>
    <property type="match status" value="1"/>
</dbReference>
<name>A0A562QGE4_9BACI</name>
<sequence>MKKMNLVFTLTVIMLLMVACSSAEPQQLTEIEGPEAEEVKLFVKSYKELMVEAVNTGDFNPLEPYLITNNSFYHSLRRYASDLHDEKATKELISFEVESVYKDEIDELFVDAKEKVIIHEKRGDDTIERNVRFELVRGEDDSLRIVTIKQR</sequence>
<feature type="signal peptide" evidence="1">
    <location>
        <begin position="1"/>
        <end position="23"/>
    </location>
</feature>
<reference evidence="3 4" key="1">
    <citation type="journal article" date="2015" name="Stand. Genomic Sci.">
        <title>Genomic Encyclopedia of Bacterial and Archaeal Type Strains, Phase III: the genomes of soil and plant-associated and newly described type strains.</title>
        <authorList>
            <person name="Whitman W.B."/>
            <person name="Woyke T."/>
            <person name="Klenk H.P."/>
            <person name="Zhou Y."/>
            <person name="Lilburn T.G."/>
            <person name="Beck B.J."/>
            <person name="De Vos P."/>
            <person name="Vandamme P."/>
            <person name="Eisen J.A."/>
            <person name="Garrity G."/>
            <person name="Hugenholtz P."/>
            <person name="Kyrpides N.C."/>
        </authorList>
    </citation>
    <scope>NUCLEOTIDE SEQUENCE [LARGE SCALE GENOMIC DNA]</scope>
    <source>
        <strain evidence="3 4">CGMCC 1.10116</strain>
    </source>
</reference>
<keyword evidence="1" id="KW-0732">Signal</keyword>
<proteinExistence type="predicted"/>
<dbReference type="OrthoDB" id="2900861at2"/>
<keyword evidence="4" id="KW-1185">Reference proteome</keyword>
<dbReference type="AlphaFoldDB" id="A0A562QGE4"/>
<accession>A0A562QGE4</accession>